<comment type="function">
    <text evidence="6">Specifically methylates the N7 position of guanine in position 527 of 16S rRNA.</text>
</comment>
<gene>
    <name evidence="6" type="primary">rsmG</name>
    <name evidence="7" type="ORF">SAMN06295955_107151</name>
</gene>
<evidence type="ECO:0000256" key="6">
    <source>
        <dbReference type="HAMAP-Rule" id="MF_00074"/>
    </source>
</evidence>
<evidence type="ECO:0000256" key="3">
    <source>
        <dbReference type="ARBA" id="ARBA00022603"/>
    </source>
</evidence>
<evidence type="ECO:0000256" key="5">
    <source>
        <dbReference type="ARBA" id="ARBA00022691"/>
    </source>
</evidence>
<dbReference type="Pfam" id="PF02527">
    <property type="entry name" value="GidB"/>
    <property type="match status" value="1"/>
</dbReference>
<reference evidence="7 8" key="1">
    <citation type="submission" date="2017-06" db="EMBL/GenBank/DDBJ databases">
        <authorList>
            <person name="Kim H.J."/>
            <person name="Triplett B.A."/>
        </authorList>
    </citation>
    <scope>NUCLEOTIDE SEQUENCE [LARGE SCALE GENOMIC DNA]</scope>
    <source>
        <strain evidence="7 8">DS15</strain>
    </source>
</reference>
<dbReference type="Gene3D" id="3.40.50.150">
    <property type="entry name" value="Vaccinia Virus protein VP39"/>
    <property type="match status" value="1"/>
</dbReference>
<feature type="binding site" evidence="6">
    <location>
        <position position="96"/>
    </location>
    <ligand>
        <name>S-adenosyl-L-methionine</name>
        <dbReference type="ChEBI" id="CHEBI:59789"/>
    </ligand>
</feature>
<dbReference type="Proteomes" id="UP000198339">
    <property type="component" value="Unassembled WGS sequence"/>
</dbReference>
<dbReference type="SUPFAM" id="SSF53335">
    <property type="entry name" value="S-adenosyl-L-methionine-dependent methyltransferases"/>
    <property type="match status" value="1"/>
</dbReference>
<keyword evidence="2 6" id="KW-0698">rRNA processing</keyword>
<dbReference type="OrthoDB" id="9808773at2"/>
<comment type="caution">
    <text evidence="6">Lacks conserved residue(s) required for the propagation of feature annotation.</text>
</comment>
<evidence type="ECO:0000313" key="8">
    <source>
        <dbReference type="Proteomes" id="UP000198339"/>
    </source>
</evidence>
<organism evidence="7 8">
    <name type="scientific">Sphingopyxis indica</name>
    <dbReference type="NCBI Taxonomy" id="436663"/>
    <lineage>
        <taxon>Bacteria</taxon>
        <taxon>Pseudomonadati</taxon>
        <taxon>Pseudomonadota</taxon>
        <taxon>Alphaproteobacteria</taxon>
        <taxon>Sphingomonadales</taxon>
        <taxon>Sphingomonadaceae</taxon>
        <taxon>Sphingopyxis</taxon>
    </lineage>
</organism>
<name>A0A239IGG6_9SPHN</name>
<comment type="catalytic activity">
    <reaction evidence="6">
        <text>guanosine(527) in 16S rRNA + S-adenosyl-L-methionine = N(7)-methylguanosine(527) in 16S rRNA + S-adenosyl-L-homocysteine</text>
        <dbReference type="Rhea" id="RHEA:42732"/>
        <dbReference type="Rhea" id="RHEA-COMP:10209"/>
        <dbReference type="Rhea" id="RHEA-COMP:10210"/>
        <dbReference type="ChEBI" id="CHEBI:57856"/>
        <dbReference type="ChEBI" id="CHEBI:59789"/>
        <dbReference type="ChEBI" id="CHEBI:74269"/>
        <dbReference type="ChEBI" id="CHEBI:74480"/>
        <dbReference type="EC" id="2.1.1.170"/>
    </reaction>
</comment>
<dbReference type="InterPro" id="IPR029063">
    <property type="entry name" value="SAM-dependent_MTases_sf"/>
</dbReference>
<feature type="binding site" evidence="6">
    <location>
        <begin position="141"/>
        <end position="142"/>
    </location>
    <ligand>
        <name>S-adenosyl-L-methionine</name>
        <dbReference type="ChEBI" id="CHEBI:59789"/>
    </ligand>
</feature>
<comment type="subcellular location">
    <subcellularLocation>
        <location evidence="6">Cytoplasm</location>
    </subcellularLocation>
</comment>
<dbReference type="InterPro" id="IPR003682">
    <property type="entry name" value="rRNA_ssu_MeTfrase_G"/>
</dbReference>
<dbReference type="GO" id="GO:0005829">
    <property type="term" value="C:cytosol"/>
    <property type="evidence" value="ECO:0007669"/>
    <property type="project" value="TreeGrafter"/>
</dbReference>
<dbReference type="AlphaFoldDB" id="A0A239IGG6"/>
<sequence>MTNLGRWLVSSDHAVLASEAEARDWIADVLSPTAEQWARLERFAAMLVAENARQNLIAASTVPNLWVRHIADSAQLLDLDRDGAGLWVDLGSGPGLPGLVVAILSERPVLLVESRRRRCDFLRDVAVELKLRHVAVAEARLEAVETRPAGTISARAFAPLDRLIDLSARFSTESTRWLLPKGRNAVKELALLPRAWQSLFHVEHSRTDAESRILVGQGRIAPKKRGKA</sequence>
<keyword evidence="4 6" id="KW-0808">Transferase</keyword>
<keyword evidence="1 6" id="KW-0963">Cytoplasm</keyword>
<accession>A0A239IGG6</accession>
<dbReference type="HAMAP" id="MF_00074">
    <property type="entry name" value="16SrRNA_methyltr_G"/>
    <property type="match status" value="1"/>
</dbReference>
<dbReference type="PANTHER" id="PTHR31760:SF0">
    <property type="entry name" value="S-ADENOSYL-L-METHIONINE-DEPENDENT METHYLTRANSFERASES SUPERFAMILY PROTEIN"/>
    <property type="match status" value="1"/>
</dbReference>
<evidence type="ECO:0000313" key="7">
    <source>
        <dbReference type="EMBL" id="SNS91494.1"/>
    </source>
</evidence>
<protein>
    <recommendedName>
        <fullName evidence="6">Ribosomal RNA small subunit methyltransferase G</fullName>
        <ecNumber evidence="6">2.1.1.170</ecNumber>
    </recommendedName>
    <alternativeName>
        <fullName evidence="6">16S rRNA 7-methylguanosine methyltransferase</fullName>
        <shortName evidence="6">16S rRNA m7G methyltransferase</shortName>
    </alternativeName>
</protein>
<proteinExistence type="inferred from homology"/>
<evidence type="ECO:0000256" key="2">
    <source>
        <dbReference type="ARBA" id="ARBA00022552"/>
    </source>
</evidence>
<comment type="similarity">
    <text evidence="6">Belongs to the methyltransferase superfamily. RNA methyltransferase RsmG family.</text>
</comment>
<evidence type="ECO:0000256" key="4">
    <source>
        <dbReference type="ARBA" id="ARBA00022679"/>
    </source>
</evidence>
<feature type="binding site" evidence="6">
    <location>
        <position position="155"/>
    </location>
    <ligand>
        <name>S-adenosyl-L-methionine</name>
        <dbReference type="ChEBI" id="CHEBI:59789"/>
    </ligand>
</feature>
<dbReference type="GO" id="GO:0070043">
    <property type="term" value="F:rRNA (guanine-N7-)-methyltransferase activity"/>
    <property type="evidence" value="ECO:0007669"/>
    <property type="project" value="UniProtKB-UniRule"/>
</dbReference>
<dbReference type="NCBIfam" id="TIGR00138">
    <property type="entry name" value="rsmG_gidB"/>
    <property type="match status" value="1"/>
</dbReference>
<evidence type="ECO:0000256" key="1">
    <source>
        <dbReference type="ARBA" id="ARBA00022490"/>
    </source>
</evidence>
<keyword evidence="5 6" id="KW-0949">S-adenosyl-L-methionine</keyword>
<feature type="binding site" evidence="6">
    <location>
        <position position="91"/>
    </location>
    <ligand>
        <name>S-adenosyl-L-methionine</name>
        <dbReference type="ChEBI" id="CHEBI:59789"/>
    </ligand>
</feature>
<dbReference type="EMBL" id="FZPA01000007">
    <property type="protein sequence ID" value="SNS91494.1"/>
    <property type="molecule type" value="Genomic_DNA"/>
</dbReference>
<dbReference type="EC" id="2.1.1.170" evidence="6"/>
<keyword evidence="8" id="KW-1185">Reference proteome</keyword>
<dbReference type="PANTHER" id="PTHR31760">
    <property type="entry name" value="S-ADENOSYL-L-METHIONINE-DEPENDENT METHYLTRANSFERASES SUPERFAMILY PROTEIN"/>
    <property type="match status" value="1"/>
</dbReference>
<keyword evidence="3 6" id="KW-0489">Methyltransferase</keyword>